<evidence type="ECO:0000313" key="2">
    <source>
        <dbReference type="Proteomes" id="UP000593568"/>
    </source>
</evidence>
<organism evidence="1 2">
    <name type="scientific">Gossypium trilobum</name>
    <dbReference type="NCBI Taxonomy" id="34281"/>
    <lineage>
        <taxon>Eukaryota</taxon>
        <taxon>Viridiplantae</taxon>
        <taxon>Streptophyta</taxon>
        <taxon>Embryophyta</taxon>
        <taxon>Tracheophyta</taxon>
        <taxon>Spermatophyta</taxon>
        <taxon>Magnoliopsida</taxon>
        <taxon>eudicotyledons</taxon>
        <taxon>Gunneridae</taxon>
        <taxon>Pentapetalae</taxon>
        <taxon>rosids</taxon>
        <taxon>malvids</taxon>
        <taxon>Malvales</taxon>
        <taxon>Malvaceae</taxon>
        <taxon>Malvoideae</taxon>
        <taxon>Gossypium</taxon>
    </lineage>
</organism>
<dbReference type="PANTHER" id="PTHR47481:SF30">
    <property type="entry name" value="CCHC-TYPE DOMAIN-CONTAINING PROTEIN"/>
    <property type="match status" value="1"/>
</dbReference>
<sequence>MLDSDDSPPSLTTALTSDSQSPSFFSIKRVNARLDEKNYLLWKQQVLFTVQGHSLEHFFDSSTTPPPKIPVTATGESIPNETYTQFVKQDCALASWLLSTISPNFLPQLVGALSMRDYLSQIKEVCDTLITYGSPISDIEHIATILNDLPKYYDSFITVITSSHEPYTLDQETTILMNAKSCLHDPLCLPLSINTAQAMTPTPIDFVSTPRPRPNTSDPSAYSFLFPSQAQFSRHVHTSHFVPRPHSSYDNHGKGKTTSRLQCQLCGRMEHLVDQSFPGIQPFTPPQPPCNIPYFCFKECEIVSRISW</sequence>
<name>A0A7J9DAL3_9ROSI</name>
<protein>
    <recommendedName>
        <fullName evidence="3">Retrotransposon Copia-like N-terminal domain-containing protein</fullName>
    </recommendedName>
</protein>
<dbReference type="AlphaFoldDB" id="A0A7J9DAL3"/>
<evidence type="ECO:0000313" key="1">
    <source>
        <dbReference type="EMBL" id="MBA0757787.1"/>
    </source>
</evidence>
<gene>
    <name evidence="1" type="ORF">Gotri_020853</name>
</gene>
<dbReference type="PANTHER" id="PTHR47481">
    <property type="match status" value="1"/>
</dbReference>
<proteinExistence type="predicted"/>
<keyword evidence="2" id="KW-1185">Reference proteome</keyword>
<reference evidence="1 2" key="1">
    <citation type="journal article" date="2019" name="Genome Biol. Evol.">
        <title>Insights into the evolution of the New World diploid cottons (Gossypium, subgenus Houzingenia) based on genome sequencing.</title>
        <authorList>
            <person name="Grover C.E."/>
            <person name="Arick M.A. 2nd"/>
            <person name="Thrash A."/>
            <person name="Conover J.L."/>
            <person name="Sanders W.S."/>
            <person name="Peterson D.G."/>
            <person name="Frelichowski J.E."/>
            <person name="Scheffler J.A."/>
            <person name="Scheffler B.E."/>
            <person name="Wendel J.F."/>
        </authorList>
    </citation>
    <scope>NUCLEOTIDE SEQUENCE [LARGE SCALE GENOMIC DNA]</scope>
    <source>
        <strain evidence="1">8</strain>
        <tissue evidence="1">Leaf</tissue>
    </source>
</reference>
<dbReference type="Pfam" id="PF14223">
    <property type="entry name" value="Retrotran_gag_2"/>
    <property type="match status" value="1"/>
</dbReference>
<comment type="caution">
    <text evidence="1">The sequence shown here is derived from an EMBL/GenBank/DDBJ whole genome shotgun (WGS) entry which is preliminary data.</text>
</comment>
<dbReference type="EMBL" id="JABEZW010000001">
    <property type="protein sequence ID" value="MBA0757787.1"/>
    <property type="molecule type" value="Genomic_DNA"/>
</dbReference>
<accession>A0A7J9DAL3</accession>
<dbReference type="Proteomes" id="UP000593568">
    <property type="component" value="Unassembled WGS sequence"/>
</dbReference>
<evidence type="ECO:0008006" key="3">
    <source>
        <dbReference type="Google" id="ProtNLM"/>
    </source>
</evidence>